<dbReference type="Proteomes" id="UP000652761">
    <property type="component" value="Unassembled WGS sequence"/>
</dbReference>
<accession>A0A843TK36</accession>
<dbReference type="InterPro" id="IPR036390">
    <property type="entry name" value="WH_DNA-bd_sf"/>
</dbReference>
<dbReference type="SMART" id="SM00715">
    <property type="entry name" value="LA"/>
    <property type="match status" value="1"/>
</dbReference>
<dbReference type="AlphaFoldDB" id="A0A843TK36"/>
<keyword evidence="1 2" id="KW-0694">RNA-binding</keyword>
<feature type="compositionally biased region" description="Low complexity" evidence="3">
    <location>
        <begin position="161"/>
        <end position="185"/>
    </location>
</feature>
<evidence type="ECO:0000256" key="3">
    <source>
        <dbReference type="SAM" id="MobiDB-lite"/>
    </source>
</evidence>
<dbReference type="InterPro" id="IPR045180">
    <property type="entry name" value="La_dom_prot"/>
</dbReference>
<dbReference type="GO" id="GO:0003723">
    <property type="term" value="F:RNA binding"/>
    <property type="evidence" value="ECO:0007669"/>
    <property type="project" value="UniProtKB-UniRule"/>
</dbReference>
<evidence type="ECO:0000259" key="4">
    <source>
        <dbReference type="PROSITE" id="PS50961"/>
    </source>
</evidence>
<dbReference type="Pfam" id="PF05383">
    <property type="entry name" value="La"/>
    <property type="match status" value="1"/>
</dbReference>
<reference evidence="5" key="1">
    <citation type="submission" date="2017-07" db="EMBL/GenBank/DDBJ databases">
        <title>Taro Niue Genome Assembly and Annotation.</title>
        <authorList>
            <person name="Atibalentja N."/>
            <person name="Keating K."/>
            <person name="Fields C.J."/>
        </authorList>
    </citation>
    <scope>NUCLEOTIDE SEQUENCE</scope>
    <source>
        <strain evidence="5">Niue_2</strain>
        <tissue evidence="5">Leaf</tissue>
    </source>
</reference>
<evidence type="ECO:0000256" key="1">
    <source>
        <dbReference type="ARBA" id="ARBA00022884"/>
    </source>
</evidence>
<feature type="compositionally biased region" description="Low complexity" evidence="3">
    <location>
        <begin position="82"/>
        <end position="102"/>
    </location>
</feature>
<evidence type="ECO:0000313" key="5">
    <source>
        <dbReference type="EMBL" id="MQL72782.1"/>
    </source>
</evidence>
<dbReference type="InterPro" id="IPR036388">
    <property type="entry name" value="WH-like_DNA-bd_sf"/>
</dbReference>
<dbReference type="CDD" id="cd07323">
    <property type="entry name" value="LAM"/>
    <property type="match status" value="1"/>
</dbReference>
<proteinExistence type="predicted"/>
<feature type="compositionally biased region" description="Basic and acidic residues" evidence="3">
    <location>
        <begin position="111"/>
        <end position="129"/>
    </location>
</feature>
<dbReference type="InterPro" id="IPR006630">
    <property type="entry name" value="La_HTH"/>
</dbReference>
<dbReference type="GO" id="GO:0005737">
    <property type="term" value="C:cytoplasm"/>
    <property type="evidence" value="ECO:0007669"/>
    <property type="project" value="UniProtKB-ARBA"/>
</dbReference>
<feature type="compositionally biased region" description="Gly residues" evidence="3">
    <location>
        <begin position="186"/>
        <end position="196"/>
    </location>
</feature>
<dbReference type="SUPFAM" id="SSF46785">
    <property type="entry name" value="Winged helix' DNA-binding domain"/>
    <property type="match status" value="1"/>
</dbReference>
<feature type="domain" description="HTH La-type RNA-binding" evidence="4">
    <location>
        <begin position="322"/>
        <end position="400"/>
    </location>
</feature>
<dbReference type="EMBL" id="NMUH01000142">
    <property type="protein sequence ID" value="MQL72782.1"/>
    <property type="molecule type" value="Genomic_DNA"/>
</dbReference>
<dbReference type="PANTHER" id="PTHR22792:SF132">
    <property type="entry name" value="LA-RELATED PROTEIN 1"/>
    <property type="match status" value="1"/>
</dbReference>
<dbReference type="PROSITE" id="PS50961">
    <property type="entry name" value="HTH_LA"/>
    <property type="match status" value="1"/>
</dbReference>
<dbReference type="Gene3D" id="1.10.10.10">
    <property type="entry name" value="Winged helix-like DNA-binding domain superfamily/Winged helix DNA-binding domain"/>
    <property type="match status" value="1"/>
</dbReference>
<evidence type="ECO:0000313" key="6">
    <source>
        <dbReference type="Proteomes" id="UP000652761"/>
    </source>
</evidence>
<comment type="caution">
    <text evidence="5">The sequence shown here is derived from an EMBL/GenBank/DDBJ whole genome shotgun (WGS) entry which is preliminary data.</text>
</comment>
<dbReference type="PANTHER" id="PTHR22792">
    <property type="entry name" value="LUPUS LA PROTEIN-RELATED"/>
    <property type="match status" value="1"/>
</dbReference>
<dbReference type="OrthoDB" id="340227at2759"/>
<keyword evidence="6" id="KW-1185">Reference proteome</keyword>
<name>A0A843TK36_COLES</name>
<evidence type="ECO:0000256" key="2">
    <source>
        <dbReference type="PROSITE-ProRule" id="PRU00332"/>
    </source>
</evidence>
<feature type="region of interest" description="Disordered" evidence="3">
    <location>
        <begin position="24"/>
        <end position="202"/>
    </location>
</feature>
<sequence length="400" mass="43742">MTTATGEYAHLPAQFSALSIGDAGPREELPVADNAGVAQPAPRKAWRSPPRRALAEEPRSSSWPAPSRDGAHSRKKPPQPRSPEAAAMTSPAPSSPVESAPSGDPVAPAADPREQQQMEKGTLEERPRGLEPVAVAAPRADPSPPVATSNPRTARPPLLPVPRQQQGRPPQNGRRGRVPYHQNNGDHGGNGNGGGGHQHRRPRQHWNTVFSHQQPTQTQFVNDNFYHPMNQPMMGVPNLPQDWGFHPMPIMQWGPNPHLASPYMGALPPPVGPRFAEVFQYHSPPFPQYAPPPPGWSPSWLIPASPEATLQNQPQTPAVNTQAEGDDVGAKLRKQIEYYFSDENLIKDIYLKKCMDNQGWVSVHTIAEFPRIRSLTRDVGLVLGALQASDTVEILDCNRV</sequence>
<gene>
    <name evidence="5" type="ORF">Taro_005131</name>
</gene>
<organism evidence="5 6">
    <name type="scientific">Colocasia esculenta</name>
    <name type="common">Wild taro</name>
    <name type="synonym">Arum esculentum</name>
    <dbReference type="NCBI Taxonomy" id="4460"/>
    <lineage>
        <taxon>Eukaryota</taxon>
        <taxon>Viridiplantae</taxon>
        <taxon>Streptophyta</taxon>
        <taxon>Embryophyta</taxon>
        <taxon>Tracheophyta</taxon>
        <taxon>Spermatophyta</taxon>
        <taxon>Magnoliopsida</taxon>
        <taxon>Liliopsida</taxon>
        <taxon>Araceae</taxon>
        <taxon>Aroideae</taxon>
        <taxon>Colocasieae</taxon>
        <taxon>Colocasia</taxon>
    </lineage>
</organism>
<protein>
    <recommendedName>
        <fullName evidence="4">HTH La-type RNA-binding domain-containing protein</fullName>
    </recommendedName>
</protein>